<feature type="compositionally biased region" description="Polar residues" evidence="1">
    <location>
        <begin position="364"/>
        <end position="377"/>
    </location>
</feature>
<feature type="region of interest" description="Disordered" evidence="1">
    <location>
        <begin position="313"/>
        <end position="377"/>
    </location>
</feature>
<organism evidence="2 3">
    <name type="scientific">Ophiocordyceps australis</name>
    <dbReference type="NCBI Taxonomy" id="1399860"/>
    <lineage>
        <taxon>Eukaryota</taxon>
        <taxon>Fungi</taxon>
        <taxon>Dikarya</taxon>
        <taxon>Ascomycota</taxon>
        <taxon>Pezizomycotina</taxon>
        <taxon>Sordariomycetes</taxon>
        <taxon>Hypocreomycetidae</taxon>
        <taxon>Hypocreales</taxon>
        <taxon>Ophiocordycipitaceae</taxon>
        <taxon>Ophiocordyceps</taxon>
    </lineage>
</organism>
<dbReference type="OrthoDB" id="5336565at2759"/>
<dbReference type="Proteomes" id="UP000224854">
    <property type="component" value="Unassembled WGS sequence"/>
</dbReference>
<dbReference type="AlphaFoldDB" id="A0A2C5ZQH0"/>
<protein>
    <submittedName>
        <fullName evidence="2">Uncharacterized protein</fullName>
    </submittedName>
</protein>
<gene>
    <name evidence="2" type="ORF">CDD82_7077</name>
</gene>
<evidence type="ECO:0000313" key="3">
    <source>
        <dbReference type="Proteomes" id="UP000224854"/>
    </source>
</evidence>
<accession>A0A2C5ZQH0</accession>
<keyword evidence="3" id="KW-1185">Reference proteome</keyword>
<proteinExistence type="predicted"/>
<evidence type="ECO:0000313" key="2">
    <source>
        <dbReference type="EMBL" id="PHH82082.1"/>
    </source>
</evidence>
<comment type="caution">
    <text evidence="2">The sequence shown here is derived from an EMBL/GenBank/DDBJ whole genome shotgun (WGS) entry which is preliminary data.</text>
</comment>
<reference evidence="2 3" key="1">
    <citation type="submission" date="2017-06" db="EMBL/GenBank/DDBJ databases">
        <title>Ant-infecting Ophiocordyceps genomes reveal a high diversity of potential behavioral manipulation genes and a possible major role for enterotoxins.</title>
        <authorList>
            <person name="De Bekker C."/>
            <person name="Evans H.C."/>
            <person name="Brachmann A."/>
            <person name="Hughes D.P."/>
        </authorList>
    </citation>
    <scope>NUCLEOTIDE SEQUENCE [LARGE SCALE GENOMIC DNA]</scope>
    <source>
        <strain evidence="2 3">1348a</strain>
    </source>
</reference>
<feature type="region of interest" description="Disordered" evidence="1">
    <location>
        <begin position="1"/>
        <end position="37"/>
    </location>
</feature>
<dbReference type="EMBL" id="NJEU01000079">
    <property type="protein sequence ID" value="PHH82082.1"/>
    <property type="molecule type" value="Genomic_DNA"/>
</dbReference>
<name>A0A2C5ZQH0_9HYPO</name>
<evidence type="ECO:0000256" key="1">
    <source>
        <dbReference type="SAM" id="MobiDB-lite"/>
    </source>
</evidence>
<feature type="compositionally biased region" description="Low complexity" evidence="1">
    <location>
        <begin position="26"/>
        <end position="35"/>
    </location>
</feature>
<feature type="compositionally biased region" description="Polar residues" evidence="1">
    <location>
        <begin position="329"/>
        <end position="344"/>
    </location>
</feature>
<sequence>MKSTQSRPIIGRRKRGLQPGLESDATPNTTITKTTGPYDRAFEQHLLDHNIYPDGFVHPNGDDNPEPENLDEIREVLEQRRKSLSPSRFTKDDFKNFRRVEVDAKKERQVAKHVIPIIEGDVGDRKCAQTDIAFANLSHLTDGSLVYAKPDVYYGARPTLLKKEIRAELSNLIIPSTAEELPILANNTLEFKGPDGSSSVADRQATYNGALGSRAMRALQTYRAVDQPYDNKAYTLAWTYQAGQLKAFANHPIASSPGMPPGYVMTQINTWAISGNRDAFCRGVAAFRNGRDWAKSQRDQAIERANDIITKATTTDLQHKSPTTEDCFENTSHVTTSNEAPTSHHSTDTSEEEFLNPAKRARTQGEQASNVRSNQGD</sequence>